<dbReference type="Proteomes" id="UP000619486">
    <property type="component" value="Unassembled WGS sequence"/>
</dbReference>
<feature type="transmembrane region" description="Helical" evidence="2">
    <location>
        <begin position="741"/>
        <end position="761"/>
    </location>
</feature>
<feature type="compositionally biased region" description="Pro residues" evidence="1">
    <location>
        <begin position="687"/>
        <end position="715"/>
    </location>
</feature>
<proteinExistence type="predicted"/>
<name>A0A918LPE9_9ACTN</name>
<evidence type="ECO:0008006" key="5">
    <source>
        <dbReference type="Google" id="ProtNLM"/>
    </source>
</evidence>
<evidence type="ECO:0000313" key="3">
    <source>
        <dbReference type="EMBL" id="GGT30331.1"/>
    </source>
</evidence>
<keyword evidence="2" id="KW-0472">Membrane</keyword>
<comment type="caution">
    <text evidence="3">The sequence shown here is derived from an EMBL/GenBank/DDBJ whole genome shotgun (WGS) entry which is preliminary data.</text>
</comment>
<accession>A0A918LPE9</accession>
<organism evidence="3 4">
    <name type="scientific">Streptomyces purpureus</name>
    <dbReference type="NCBI Taxonomy" id="1951"/>
    <lineage>
        <taxon>Bacteria</taxon>
        <taxon>Bacillati</taxon>
        <taxon>Actinomycetota</taxon>
        <taxon>Actinomycetes</taxon>
        <taxon>Kitasatosporales</taxon>
        <taxon>Streptomycetaceae</taxon>
        <taxon>Streptomyces</taxon>
    </lineage>
</organism>
<dbReference type="NCBIfam" id="NF041528">
    <property type="entry name" value="strep_LAETG"/>
    <property type="match status" value="1"/>
</dbReference>
<reference evidence="3" key="2">
    <citation type="submission" date="2020-09" db="EMBL/GenBank/DDBJ databases">
        <authorList>
            <person name="Sun Q."/>
            <person name="Ohkuma M."/>
        </authorList>
    </citation>
    <scope>NUCLEOTIDE SEQUENCE</scope>
    <source>
        <strain evidence="3">JCM 3172</strain>
    </source>
</reference>
<evidence type="ECO:0000313" key="4">
    <source>
        <dbReference type="Proteomes" id="UP000619486"/>
    </source>
</evidence>
<dbReference type="NCBIfam" id="TIGR01167">
    <property type="entry name" value="LPXTG_anchor"/>
    <property type="match status" value="1"/>
</dbReference>
<reference evidence="3" key="1">
    <citation type="journal article" date="2014" name="Int. J. Syst. Evol. Microbiol.">
        <title>Complete genome sequence of Corynebacterium casei LMG S-19264T (=DSM 44701T), isolated from a smear-ripened cheese.</title>
        <authorList>
            <consortium name="US DOE Joint Genome Institute (JGI-PGF)"/>
            <person name="Walter F."/>
            <person name="Albersmeier A."/>
            <person name="Kalinowski J."/>
            <person name="Ruckert C."/>
        </authorList>
    </citation>
    <scope>NUCLEOTIDE SEQUENCE</scope>
    <source>
        <strain evidence="3">JCM 3172</strain>
    </source>
</reference>
<evidence type="ECO:0000256" key="2">
    <source>
        <dbReference type="SAM" id="Phobius"/>
    </source>
</evidence>
<dbReference type="AlphaFoldDB" id="A0A918LPE9"/>
<dbReference type="EMBL" id="BMQQ01000007">
    <property type="protein sequence ID" value="GGT30331.1"/>
    <property type="molecule type" value="Genomic_DNA"/>
</dbReference>
<gene>
    <name evidence="3" type="ORF">GCM10014713_24930</name>
</gene>
<keyword evidence="2" id="KW-0812">Transmembrane</keyword>
<protein>
    <recommendedName>
        <fullName evidence="5">Gram-positive cocci surface proteins LPxTG domain-containing protein</fullName>
    </recommendedName>
</protein>
<keyword evidence="4" id="KW-1185">Reference proteome</keyword>
<evidence type="ECO:0000256" key="1">
    <source>
        <dbReference type="SAM" id="MobiDB-lite"/>
    </source>
</evidence>
<feature type="region of interest" description="Disordered" evidence="1">
    <location>
        <begin position="279"/>
        <end position="317"/>
    </location>
</feature>
<keyword evidence="2" id="KW-1133">Transmembrane helix</keyword>
<feature type="region of interest" description="Disordered" evidence="1">
    <location>
        <begin position="626"/>
        <end position="740"/>
    </location>
</feature>
<sequence>MMLVGLPAAPAQAAPGDTAKITTGKRCDQLHLGKKYPRTPANSGAPGSRHHDVFPGADEQYFFDNLFKGFDNLPAPTPQQLGQVGRTDDDIDAWDKKYAASKDPDDMRSGIYARYNRFKDTAQNPNVPFGKWMKRFLINNEINNHKGGAFERKTVRDFNMIGPDWLCEVTIEIRDKDGKLVARRKYDSYNQKLNQFGEFKSNGKYRSNQLKADKIIMRHKDAKFDFTKNRLVMYAGEKATRGTTNQYGALNKALQGERNTTGNPVRIYERRATGKGVFPTTKYSKSYPVMNPDPSKGSRGPLNDAAFDSGRTPKEAKALQRQYQQVNTRSGLGRGPGGIDFSTLQLQYVGNPVKGKGLDYSFKADYMPDEDENPGYGGQAKLQLASDAMFTWLALTPDKFWVNLNPDQPDRIMDSAFAKTDAGRVLLEADLAMKHDFANALNPDKHAGARRFWDTAPRRDGMPCFPMVRLWIEPKTAKVREQDGGIYILDAPLKVSTEWMDVKYENPGARVCKLTDPEKRASETLLRANVIPEVEKRVNTTATYADLRRVYASRVAAEWIRQQDAKTPTDFRKIINSNAVDRWKLRGPNEKWSKTETWQRYMKSYREGVEWFELRYGGKVYNQGVGGVDFSKSPKRNITGTRFQVEHPRLPATTKTSVRAEISARESDTSYLGGNGAGESDNGGTPAPSPTPTDPGKPTPTPTGPGTPDPTPTNRPGPGETGGNKPDPDGDLANTGSDTPVGLIAGIAAAAVAAGAGLVWWKRRRNAMG</sequence>